<evidence type="ECO:0000256" key="1">
    <source>
        <dbReference type="PROSITE-ProRule" id="PRU00339"/>
    </source>
</evidence>
<dbReference type="Pfam" id="PF13432">
    <property type="entry name" value="TPR_16"/>
    <property type="match status" value="1"/>
</dbReference>
<proteinExistence type="predicted"/>
<gene>
    <name evidence="3" type="ORF">GSOID_T00008852001</name>
</gene>
<feature type="repeat" description="TPR" evidence="1">
    <location>
        <begin position="196"/>
        <end position="229"/>
    </location>
</feature>
<accession>E4WVE6</accession>
<dbReference type="OrthoDB" id="1926212at2759"/>
<dbReference type="GO" id="GO:1905515">
    <property type="term" value="P:non-motile cilium assembly"/>
    <property type="evidence" value="ECO:0007669"/>
    <property type="project" value="TreeGrafter"/>
</dbReference>
<organism evidence="3">
    <name type="scientific">Oikopleura dioica</name>
    <name type="common">Tunicate</name>
    <dbReference type="NCBI Taxonomy" id="34765"/>
    <lineage>
        <taxon>Eukaryota</taxon>
        <taxon>Metazoa</taxon>
        <taxon>Chordata</taxon>
        <taxon>Tunicata</taxon>
        <taxon>Appendicularia</taxon>
        <taxon>Copelata</taxon>
        <taxon>Oikopleuridae</taxon>
        <taxon>Oikopleura</taxon>
    </lineage>
</organism>
<protein>
    <recommendedName>
        <fullName evidence="5">Intraflagellar transport protein 88 homolog</fullName>
    </recommendedName>
</protein>
<name>E4WVE6_OIKDI</name>
<dbReference type="FunCoup" id="E4WVE6">
    <property type="interactions" value="6"/>
</dbReference>
<dbReference type="Pfam" id="PF13174">
    <property type="entry name" value="TPR_6"/>
    <property type="match status" value="1"/>
</dbReference>
<dbReference type="GO" id="GO:0005814">
    <property type="term" value="C:centriole"/>
    <property type="evidence" value="ECO:0007669"/>
    <property type="project" value="TreeGrafter"/>
</dbReference>
<dbReference type="PANTHER" id="PTHR44117">
    <property type="entry name" value="INTRAFLAGELLAR TRANSPORT PROTEIN 88 HOMOLOG"/>
    <property type="match status" value="1"/>
</dbReference>
<reference evidence="3" key="1">
    <citation type="journal article" date="2010" name="Science">
        <title>Plasticity of animal genome architecture unmasked by rapid evolution of a pelagic tunicate.</title>
        <authorList>
            <person name="Denoeud F."/>
            <person name="Henriet S."/>
            <person name="Mungpakdee S."/>
            <person name="Aury J.M."/>
            <person name="Da Silva C."/>
            <person name="Brinkmann H."/>
            <person name="Mikhaleva J."/>
            <person name="Olsen L.C."/>
            <person name="Jubin C."/>
            <person name="Canestro C."/>
            <person name="Bouquet J.M."/>
            <person name="Danks G."/>
            <person name="Poulain J."/>
            <person name="Campsteijn C."/>
            <person name="Adamski M."/>
            <person name="Cross I."/>
            <person name="Yadetie F."/>
            <person name="Muffato M."/>
            <person name="Louis A."/>
            <person name="Butcher S."/>
            <person name="Tsagkogeorga G."/>
            <person name="Konrad A."/>
            <person name="Singh S."/>
            <person name="Jensen M.F."/>
            <person name="Cong E.H."/>
            <person name="Eikeseth-Otteraa H."/>
            <person name="Noel B."/>
            <person name="Anthouard V."/>
            <person name="Porcel B.M."/>
            <person name="Kachouri-Lafond R."/>
            <person name="Nishino A."/>
            <person name="Ugolini M."/>
            <person name="Chourrout P."/>
            <person name="Nishida H."/>
            <person name="Aasland R."/>
            <person name="Huzurbazar S."/>
            <person name="Westhof E."/>
            <person name="Delsuc F."/>
            <person name="Lehrach H."/>
            <person name="Reinhardt R."/>
            <person name="Weissenbach J."/>
            <person name="Roy S.W."/>
            <person name="Artiguenave F."/>
            <person name="Postlethwait J.H."/>
            <person name="Manak J.R."/>
            <person name="Thompson E.M."/>
            <person name="Jaillon O."/>
            <person name="Du Pasquier L."/>
            <person name="Boudinot P."/>
            <person name="Liberles D.A."/>
            <person name="Volff J.N."/>
            <person name="Philippe H."/>
            <person name="Lenhard B."/>
            <person name="Roest Crollius H."/>
            <person name="Wincker P."/>
            <person name="Chourrout D."/>
        </authorList>
    </citation>
    <scope>NUCLEOTIDE SEQUENCE [LARGE SCALE GENOMIC DNA]</scope>
</reference>
<dbReference type="GO" id="GO:0019894">
    <property type="term" value="F:kinesin binding"/>
    <property type="evidence" value="ECO:0007669"/>
    <property type="project" value="TreeGrafter"/>
</dbReference>
<dbReference type="GO" id="GO:0097546">
    <property type="term" value="C:ciliary base"/>
    <property type="evidence" value="ECO:0007669"/>
    <property type="project" value="TreeGrafter"/>
</dbReference>
<dbReference type="PROSITE" id="PS50005">
    <property type="entry name" value="TPR"/>
    <property type="match status" value="3"/>
</dbReference>
<feature type="region of interest" description="Disordered" evidence="2">
    <location>
        <begin position="35"/>
        <end position="71"/>
    </location>
</feature>
<dbReference type="SMART" id="SM00028">
    <property type="entry name" value="TPR"/>
    <property type="match status" value="10"/>
</dbReference>
<feature type="compositionally biased region" description="Basic and acidic residues" evidence="2">
    <location>
        <begin position="685"/>
        <end position="694"/>
    </location>
</feature>
<dbReference type="PANTHER" id="PTHR44117:SF1">
    <property type="entry name" value="INTRAFLAGELLAR TRANSPORT PROTEIN 88 HOMOLOG"/>
    <property type="match status" value="1"/>
</dbReference>
<dbReference type="AlphaFoldDB" id="E4WVE6"/>
<feature type="compositionally biased region" description="Basic and acidic residues" evidence="2">
    <location>
        <begin position="736"/>
        <end position="751"/>
    </location>
</feature>
<feature type="repeat" description="TPR" evidence="1">
    <location>
        <begin position="516"/>
        <end position="549"/>
    </location>
</feature>
<dbReference type="GO" id="GO:0042073">
    <property type="term" value="P:intraciliary transport"/>
    <property type="evidence" value="ECO:0007669"/>
    <property type="project" value="TreeGrafter"/>
</dbReference>
<feature type="region of interest" description="Disordered" evidence="2">
    <location>
        <begin position="685"/>
        <end position="803"/>
    </location>
</feature>
<feature type="compositionally biased region" description="Acidic residues" evidence="2">
    <location>
        <begin position="790"/>
        <end position="803"/>
    </location>
</feature>
<dbReference type="Gene3D" id="1.25.40.10">
    <property type="entry name" value="Tetratricopeptide repeat domain"/>
    <property type="match status" value="2"/>
</dbReference>
<dbReference type="SUPFAM" id="SSF48452">
    <property type="entry name" value="TPR-like"/>
    <property type="match status" value="3"/>
</dbReference>
<dbReference type="InParanoid" id="E4WVE6"/>
<feature type="compositionally biased region" description="Polar residues" evidence="2">
    <location>
        <begin position="43"/>
        <end position="68"/>
    </location>
</feature>
<feature type="compositionally biased region" description="Polar residues" evidence="2">
    <location>
        <begin position="695"/>
        <end position="711"/>
    </location>
</feature>
<keyword evidence="4" id="KW-1185">Reference proteome</keyword>
<keyword evidence="1" id="KW-0802">TPR repeat</keyword>
<sequence>MDDPYANFDYEDEGVDAFDTNIDNDEDFKRALTSHGRQGFKPGTSTGNRNISTAFKPQNDNRPTTSITGAGYQKSALNLNKKNSNTIVEEGDEERIEEERIREIERSISKMVDQSIICQSKGDSRRALEIAKNAARKERDVTKKRDASGLTDGQNMDLTFSVHFNVAVQYEANDLYSEALQAYQVIVKNKIFQNVGRIRVNMGNIHFKLREFSKSVKQYRMALDQVPSHYRTMRSKIQANIGACFIKLGQYRDAASAYEHIMSEHPDFKPGFNLIMCYYAMKDAEKMRRAFIRLLNITSGVDEEKYQITTDDKNEAAHLEAISSDSLRAHERQRKTLAERSIVQAAKMIAPYIEDRNFSAGFDWCVNQVKQSPYGELASDLEIHKALTYLKEHSFEPAIKILKNLEKKDSNVRSQSNNNLSFIYFLQQKNAEASTFASKALQADKYNPCALVNKGNTVAFDGDWSSSIQYYQEALRVDAECSEALYNLGIACKRVDRKEDALESFIKLHQIQRTNPQVMFMIADVYRLMGDNSAAVEWLQQALSVSHNDPKLLQELGAIFDNEGDKSSAFQHNYDSYKLYPGDIRTIEWLASYYIESQFPEKAANYFARASVIDPHEVKWHLMNAACLRKVGNVHQALEKYRETHKKFPESREVLEYLVRLCTDMKMDKEAKDFAHKLKRLDKTLRERETRETRISSATNKGRQKSANSRRGSSKTRSTERIGSGRIGSGRAGSGRSRDAGSAKSKSSLEREDSEIVYEKIEPDVNIPAAVPASADYRPKTSAGKRQNDEFDDFDDNDELLPE</sequence>
<evidence type="ECO:0000313" key="3">
    <source>
        <dbReference type="EMBL" id="CBY21099.1"/>
    </source>
</evidence>
<feature type="repeat" description="TPR" evidence="1">
    <location>
        <begin position="235"/>
        <end position="268"/>
    </location>
</feature>
<dbReference type="InterPro" id="IPR011990">
    <property type="entry name" value="TPR-like_helical_dom_sf"/>
</dbReference>
<evidence type="ECO:0000256" key="2">
    <source>
        <dbReference type="SAM" id="MobiDB-lite"/>
    </source>
</evidence>
<dbReference type="InterPro" id="IPR019734">
    <property type="entry name" value="TPR_rpt"/>
</dbReference>
<evidence type="ECO:0008006" key="5">
    <source>
        <dbReference type="Google" id="ProtNLM"/>
    </source>
</evidence>
<dbReference type="Pfam" id="PF13181">
    <property type="entry name" value="TPR_8"/>
    <property type="match status" value="1"/>
</dbReference>
<dbReference type="GO" id="GO:0097730">
    <property type="term" value="C:non-motile cilium"/>
    <property type="evidence" value="ECO:0007669"/>
    <property type="project" value="TreeGrafter"/>
</dbReference>
<dbReference type="EMBL" id="FN653017">
    <property type="protein sequence ID" value="CBY21099.1"/>
    <property type="molecule type" value="Genomic_DNA"/>
</dbReference>
<dbReference type="GO" id="GO:0036064">
    <property type="term" value="C:ciliary basal body"/>
    <property type="evidence" value="ECO:0007669"/>
    <property type="project" value="TreeGrafter"/>
</dbReference>
<evidence type="ECO:0000313" key="4">
    <source>
        <dbReference type="Proteomes" id="UP000001307"/>
    </source>
</evidence>
<dbReference type="Proteomes" id="UP000001307">
    <property type="component" value="Unassembled WGS sequence"/>
</dbReference>